<protein>
    <submittedName>
        <fullName evidence="1">Uncharacterized protein</fullName>
    </submittedName>
</protein>
<accession>A0A059CD76</accession>
<organism evidence="1">
    <name type="scientific">Eucalyptus grandis</name>
    <name type="common">Flooded gum</name>
    <dbReference type="NCBI Taxonomy" id="71139"/>
    <lineage>
        <taxon>Eukaryota</taxon>
        <taxon>Viridiplantae</taxon>
        <taxon>Streptophyta</taxon>
        <taxon>Embryophyta</taxon>
        <taxon>Tracheophyta</taxon>
        <taxon>Spermatophyta</taxon>
        <taxon>Magnoliopsida</taxon>
        <taxon>eudicotyledons</taxon>
        <taxon>Gunneridae</taxon>
        <taxon>Pentapetalae</taxon>
        <taxon>rosids</taxon>
        <taxon>malvids</taxon>
        <taxon>Myrtales</taxon>
        <taxon>Myrtaceae</taxon>
        <taxon>Myrtoideae</taxon>
        <taxon>Eucalypteae</taxon>
        <taxon>Eucalyptus</taxon>
    </lineage>
</organism>
<reference evidence="1" key="1">
    <citation type="submission" date="2013-07" db="EMBL/GenBank/DDBJ databases">
        <title>The genome of Eucalyptus grandis.</title>
        <authorList>
            <person name="Schmutz J."/>
            <person name="Hayes R."/>
            <person name="Myburg A."/>
            <person name="Tuskan G."/>
            <person name="Grattapaglia D."/>
            <person name="Rokhsar D.S."/>
        </authorList>
    </citation>
    <scope>NUCLEOTIDE SEQUENCE</scope>
    <source>
        <tissue evidence="1">Leaf extractions</tissue>
    </source>
</reference>
<evidence type="ECO:0000313" key="1">
    <source>
        <dbReference type="EMBL" id="KCW76131.1"/>
    </source>
</evidence>
<dbReference type="AlphaFoldDB" id="A0A059CD76"/>
<gene>
    <name evidence="1" type="ORF">EUGRSUZ_D00507</name>
</gene>
<dbReference type="EMBL" id="KK198756">
    <property type="protein sequence ID" value="KCW76131.1"/>
    <property type="molecule type" value="Genomic_DNA"/>
</dbReference>
<dbReference type="Gramene" id="KCW76131">
    <property type="protein sequence ID" value="KCW76131"/>
    <property type="gene ID" value="EUGRSUZ_D00507"/>
</dbReference>
<dbReference type="InParanoid" id="A0A059CD76"/>
<proteinExistence type="predicted"/>
<name>A0A059CD76_EUCGR</name>
<sequence length="104" mass="12204">MKNLEAMHGEIYLELVLRKRCVNVLNSRYNILLRYTNTRNTLTLTRAHIQHSYLITHGRQLSSVEHVHVLHTHGGRVLSTHSKWQGNLSIIVPLCRWRKSPHYS</sequence>